<dbReference type="PRINTS" id="PR00032">
    <property type="entry name" value="HTHARAC"/>
</dbReference>
<keyword evidence="2" id="KW-0238">DNA-binding</keyword>
<dbReference type="PANTHER" id="PTHR43280:SF32">
    <property type="entry name" value="TRANSCRIPTIONAL REGULATORY PROTEIN"/>
    <property type="match status" value="1"/>
</dbReference>
<feature type="domain" description="HTH araC/xylS-type" evidence="4">
    <location>
        <begin position="196"/>
        <end position="301"/>
    </location>
</feature>
<evidence type="ECO:0000256" key="3">
    <source>
        <dbReference type="ARBA" id="ARBA00023163"/>
    </source>
</evidence>
<proteinExistence type="predicted"/>
<evidence type="ECO:0000313" key="5">
    <source>
        <dbReference type="EMBL" id="MBS7233785.1"/>
    </source>
</evidence>
<dbReference type="SUPFAM" id="SSF46689">
    <property type="entry name" value="Homeodomain-like"/>
    <property type="match status" value="1"/>
</dbReference>
<dbReference type="PANTHER" id="PTHR43280">
    <property type="entry name" value="ARAC-FAMILY TRANSCRIPTIONAL REGULATOR"/>
    <property type="match status" value="1"/>
</dbReference>
<accession>A0ABS5PIY6</accession>
<evidence type="ECO:0000256" key="2">
    <source>
        <dbReference type="ARBA" id="ARBA00023125"/>
    </source>
</evidence>
<evidence type="ECO:0000259" key="4">
    <source>
        <dbReference type="PROSITE" id="PS01124"/>
    </source>
</evidence>
<dbReference type="Gene3D" id="1.10.10.60">
    <property type="entry name" value="Homeodomain-like"/>
    <property type="match status" value="2"/>
</dbReference>
<keyword evidence="3" id="KW-0804">Transcription</keyword>
<dbReference type="Proteomes" id="UP000722625">
    <property type="component" value="Unassembled WGS sequence"/>
</dbReference>
<name>A0ABS5PIY6_9FLAO</name>
<dbReference type="PROSITE" id="PS01124">
    <property type="entry name" value="HTH_ARAC_FAMILY_2"/>
    <property type="match status" value="1"/>
</dbReference>
<keyword evidence="1" id="KW-0805">Transcription regulation</keyword>
<dbReference type="RefSeq" id="WP_213306967.1">
    <property type="nucleotide sequence ID" value="NZ_JAGYVZ010000033.1"/>
</dbReference>
<reference evidence="5 6" key="1">
    <citation type="journal article" date="2018" name="Int. J. Syst. Evol. Microbiol.">
        <title>Flavobacterium chryseum sp. nov. and Flavobacterium psychroterrae sp. nov., novel environmental bacteria isolated from Antarctica.</title>
        <authorList>
            <person name="Kralova S."/>
            <person name="Svec P."/>
            <person name="Busse H.J."/>
            <person name="Stankova E."/>
            <person name="Vaczi P."/>
            <person name="Sedlacek I."/>
        </authorList>
    </citation>
    <scope>NUCLEOTIDE SEQUENCE [LARGE SCALE GENOMIC DNA]</scope>
    <source>
        <strain evidence="5 6">CCM 8827</strain>
    </source>
</reference>
<organism evidence="5 6">
    <name type="scientific">Flavobacterium psychroterrae</name>
    <dbReference type="NCBI Taxonomy" id="2133767"/>
    <lineage>
        <taxon>Bacteria</taxon>
        <taxon>Pseudomonadati</taxon>
        <taxon>Bacteroidota</taxon>
        <taxon>Flavobacteriia</taxon>
        <taxon>Flavobacteriales</taxon>
        <taxon>Flavobacteriaceae</taxon>
        <taxon>Flavobacterium</taxon>
    </lineage>
</organism>
<keyword evidence="6" id="KW-1185">Reference proteome</keyword>
<evidence type="ECO:0000256" key="1">
    <source>
        <dbReference type="ARBA" id="ARBA00023015"/>
    </source>
</evidence>
<sequence>MVREILKIKSIDHLHQLMGLAKPLHPYISLINASKFEIGKQWLNVKMTSELYCISLKDAACGMHYGRNIYDFSEGVLMFTGPHQVYSLQKEQKKDEVQGWMLFFHPDLLRNTPLEKTIDSFSFFSYDLHEALHLSEKEEQTITQCVNMIQEEIGENIDYHTQKLIVNCIEMLLNFCSRYYDRQFGSRNKQNSDILSRIEQLLKTYYQSGLLTQHGIPSVGYLAEKMNMSAHYLSDLLKKETGRSALEHINDFIIDKAKKILLASPDNISEIAYSLGFNYPHYFSRLFKTKTGMSPIQYRTMN</sequence>
<dbReference type="EMBL" id="JAGYVZ010000033">
    <property type="protein sequence ID" value="MBS7233785.1"/>
    <property type="molecule type" value="Genomic_DNA"/>
</dbReference>
<gene>
    <name evidence="5" type="ORF">KHA90_22465</name>
</gene>
<dbReference type="SMART" id="SM00342">
    <property type="entry name" value="HTH_ARAC"/>
    <property type="match status" value="1"/>
</dbReference>
<comment type="caution">
    <text evidence="5">The sequence shown here is derived from an EMBL/GenBank/DDBJ whole genome shotgun (WGS) entry which is preliminary data.</text>
</comment>
<protein>
    <submittedName>
        <fullName evidence="5">AraC family transcriptional regulator</fullName>
    </submittedName>
</protein>
<evidence type="ECO:0000313" key="6">
    <source>
        <dbReference type="Proteomes" id="UP000722625"/>
    </source>
</evidence>
<dbReference type="Pfam" id="PF12833">
    <property type="entry name" value="HTH_18"/>
    <property type="match status" value="1"/>
</dbReference>
<dbReference type="InterPro" id="IPR018060">
    <property type="entry name" value="HTH_AraC"/>
</dbReference>
<dbReference type="InterPro" id="IPR009057">
    <property type="entry name" value="Homeodomain-like_sf"/>
</dbReference>
<dbReference type="InterPro" id="IPR020449">
    <property type="entry name" value="Tscrpt_reg_AraC-type_HTH"/>
</dbReference>